<dbReference type="GO" id="GO:0043137">
    <property type="term" value="P:DNA replication, removal of RNA primer"/>
    <property type="evidence" value="ECO:0007669"/>
    <property type="project" value="TreeGrafter"/>
</dbReference>
<dbReference type="AlphaFoldDB" id="A0A222EPT1"/>
<evidence type="ECO:0000256" key="11">
    <source>
        <dbReference type="ARBA" id="ARBA00022842"/>
    </source>
</evidence>
<dbReference type="GO" id="GO:0003676">
    <property type="term" value="F:nucleic acid binding"/>
    <property type="evidence" value="ECO:0007669"/>
    <property type="project" value="InterPro"/>
</dbReference>
<keyword evidence="10" id="KW-0378">Hydrolase</keyword>
<dbReference type="EMBL" id="CP022535">
    <property type="protein sequence ID" value="ASP28555.1"/>
    <property type="molecule type" value="Genomic_DNA"/>
</dbReference>
<reference evidence="13 14" key="1">
    <citation type="submission" date="2017-07" db="EMBL/GenBank/DDBJ databases">
        <title>Complete genome sequence of Spiroplasma corruscae EC-1 (DSM 19793).</title>
        <authorList>
            <person name="Tsai Y.-M."/>
            <person name="Lo W.-S."/>
            <person name="Kuo C.-H."/>
        </authorList>
    </citation>
    <scope>NUCLEOTIDE SEQUENCE [LARGE SCALE GENOMIC DNA]</scope>
    <source>
        <strain evidence="13 14">EC-1</strain>
    </source>
</reference>
<dbReference type="PANTHER" id="PTHR10642:SF26">
    <property type="entry name" value="RIBONUCLEASE H1"/>
    <property type="match status" value="1"/>
</dbReference>
<evidence type="ECO:0000256" key="9">
    <source>
        <dbReference type="ARBA" id="ARBA00022759"/>
    </source>
</evidence>
<comment type="function">
    <text evidence="3">Endonuclease that specifically degrades the RNA of RNA-DNA hybrids.</text>
</comment>
<comment type="cofactor">
    <cofactor evidence="2">
        <name>Mg(2+)</name>
        <dbReference type="ChEBI" id="CHEBI:18420"/>
    </cofactor>
</comment>
<sequence length="213" mass="25186">MKKKFYYAVAKGYKIGVFDSWIDCKLQIEGYKGSVYKKFDDNKEALKWLEYNLSMSDDYNEMKSNIEYDAIAYIDGSYKEKEKFFTYGVVIQYDNKLLKFKEKFNDASWLKYRNVSGEIMGAIKAIKFALENKLKSILIVHDYEGIHYWVNGNWKAKNKETKAYYNFMRDSQKSMKINFKWVKGHSNDEMNDLADELANEAYSLNYVSKVLVN</sequence>
<dbReference type="CDD" id="cd09277">
    <property type="entry name" value="RNase_HI_bacteria_like"/>
    <property type="match status" value="1"/>
</dbReference>
<dbReference type="InterPro" id="IPR009027">
    <property type="entry name" value="Ribosomal_bL9/RNase_H1_N"/>
</dbReference>
<dbReference type="InterPro" id="IPR050092">
    <property type="entry name" value="RNase_H"/>
</dbReference>
<evidence type="ECO:0000256" key="6">
    <source>
        <dbReference type="ARBA" id="ARBA00017721"/>
    </source>
</evidence>
<dbReference type="OrthoDB" id="9811552at2"/>
<name>A0A222EPT1_9MOLU</name>
<dbReference type="Gene3D" id="3.30.420.10">
    <property type="entry name" value="Ribonuclease H-like superfamily/Ribonuclease H"/>
    <property type="match status" value="1"/>
</dbReference>
<evidence type="ECO:0000259" key="12">
    <source>
        <dbReference type="PROSITE" id="PS50879"/>
    </source>
</evidence>
<evidence type="ECO:0000313" key="13">
    <source>
        <dbReference type="EMBL" id="ASP28555.1"/>
    </source>
</evidence>
<dbReference type="RefSeq" id="WP_094049399.1">
    <property type="nucleotide sequence ID" value="NZ_CP022535.1"/>
</dbReference>
<keyword evidence="7" id="KW-0540">Nuclease</keyword>
<dbReference type="KEGG" id="scou:SCORR_v1c07830"/>
<dbReference type="PROSITE" id="PS50879">
    <property type="entry name" value="RNASE_H_1"/>
    <property type="match status" value="1"/>
</dbReference>
<keyword evidence="14" id="KW-1185">Reference proteome</keyword>
<evidence type="ECO:0000256" key="5">
    <source>
        <dbReference type="ARBA" id="ARBA00012180"/>
    </source>
</evidence>
<evidence type="ECO:0000256" key="3">
    <source>
        <dbReference type="ARBA" id="ARBA00004065"/>
    </source>
</evidence>
<evidence type="ECO:0000313" key="14">
    <source>
        <dbReference type="Proteomes" id="UP000203229"/>
    </source>
</evidence>
<dbReference type="GO" id="GO:0046872">
    <property type="term" value="F:metal ion binding"/>
    <property type="evidence" value="ECO:0007669"/>
    <property type="project" value="UniProtKB-KW"/>
</dbReference>
<comment type="similarity">
    <text evidence="4">Belongs to the RNase H family.</text>
</comment>
<keyword evidence="9" id="KW-0255">Endonuclease</keyword>
<keyword evidence="11" id="KW-0460">Magnesium</keyword>
<evidence type="ECO:0000256" key="10">
    <source>
        <dbReference type="ARBA" id="ARBA00022801"/>
    </source>
</evidence>
<dbReference type="PANTHER" id="PTHR10642">
    <property type="entry name" value="RIBONUCLEASE H1"/>
    <property type="match status" value="1"/>
</dbReference>
<evidence type="ECO:0000256" key="1">
    <source>
        <dbReference type="ARBA" id="ARBA00000077"/>
    </source>
</evidence>
<comment type="catalytic activity">
    <reaction evidence="1">
        <text>Endonucleolytic cleavage to 5'-phosphomonoester.</text>
        <dbReference type="EC" id="3.1.26.4"/>
    </reaction>
</comment>
<dbReference type="Proteomes" id="UP000203229">
    <property type="component" value="Chromosome"/>
</dbReference>
<evidence type="ECO:0000256" key="7">
    <source>
        <dbReference type="ARBA" id="ARBA00022722"/>
    </source>
</evidence>
<dbReference type="EC" id="3.1.26.4" evidence="5"/>
<dbReference type="SUPFAM" id="SSF55658">
    <property type="entry name" value="L9 N-domain-like"/>
    <property type="match status" value="1"/>
</dbReference>
<feature type="domain" description="RNase H type-1" evidence="12">
    <location>
        <begin position="66"/>
        <end position="203"/>
    </location>
</feature>
<gene>
    <name evidence="13" type="primary">rnhA</name>
    <name evidence="13" type="ORF">SCORR_v1c07830</name>
</gene>
<dbReference type="GO" id="GO:0004523">
    <property type="term" value="F:RNA-DNA hybrid ribonuclease activity"/>
    <property type="evidence" value="ECO:0007669"/>
    <property type="project" value="UniProtKB-EC"/>
</dbReference>
<dbReference type="InterPro" id="IPR011320">
    <property type="entry name" value="RNase_H1_N"/>
</dbReference>
<dbReference type="Pfam" id="PF01693">
    <property type="entry name" value="Cauli_VI"/>
    <property type="match status" value="1"/>
</dbReference>
<evidence type="ECO:0000256" key="4">
    <source>
        <dbReference type="ARBA" id="ARBA00005300"/>
    </source>
</evidence>
<evidence type="ECO:0000256" key="8">
    <source>
        <dbReference type="ARBA" id="ARBA00022723"/>
    </source>
</evidence>
<dbReference type="InterPro" id="IPR012337">
    <property type="entry name" value="RNaseH-like_sf"/>
</dbReference>
<dbReference type="InterPro" id="IPR002156">
    <property type="entry name" value="RNaseH_domain"/>
</dbReference>
<organism evidence="13 14">
    <name type="scientific">Spiroplasma corruscae</name>
    <dbReference type="NCBI Taxonomy" id="216934"/>
    <lineage>
        <taxon>Bacteria</taxon>
        <taxon>Bacillati</taxon>
        <taxon>Mycoplasmatota</taxon>
        <taxon>Mollicutes</taxon>
        <taxon>Entomoplasmatales</taxon>
        <taxon>Spiroplasmataceae</taxon>
        <taxon>Spiroplasma</taxon>
    </lineage>
</organism>
<dbReference type="InterPro" id="IPR036397">
    <property type="entry name" value="RNaseH_sf"/>
</dbReference>
<dbReference type="SUPFAM" id="SSF53098">
    <property type="entry name" value="Ribonuclease H-like"/>
    <property type="match status" value="1"/>
</dbReference>
<dbReference type="Pfam" id="PF00075">
    <property type="entry name" value="RNase_H"/>
    <property type="match status" value="1"/>
</dbReference>
<keyword evidence="8" id="KW-0479">Metal-binding</keyword>
<accession>A0A222EPT1</accession>
<dbReference type="Gene3D" id="3.40.970.10">
    <property type="entry name" value="Ribonuclease H1, N-terminal domain"/>
    <property type="match status" value="1"/>
</dbReference>
<dbReference type="FunFam" id="3.40.970.10:FF:000002">
    <property type="entry name" value="Ribonuclease H"/>
    <property type="match status" value="1"/>
</dbReference>
<proteinExistence type="inferred from homology"/>
<evidence type="ECO:0000256" key="2">
    <source>
        <dbReference type="ARBA" id="ARBA00001946"/>
    </source>
</evidence>
<dbReference type="InterPro" id="IPR037056">
    <property type="entry name" value="RNase_H1_N_sf"/>
</dbReference>
<protein>
    <recommendedName>
        <fullName evidence="6">Ribonuclease H</fullName>
        <ecNumber evidence="5">3.1.26.4</ecNumber>
    </recommendedName>
</protein>